<sequence>MITITPTDRERGTGVLSDEHRRVAADALRTDGLVVLADVVDPAHLDVLHERMIADLDALRARPDTPYNWNAGNLQQDPPPFPPYLFADVLLNPYVIAVTSDLLGPGLKNVMYGGNTALPGDQRQPVHADTGHLWPLDALEVAHPAAQLVVNVATVDVSPANGATELWPGTHRELGVGIGDDITIDAERLAARRAVAPPFQPTLRRGSMLIRDIRLWHAGMPNTTSRPRPMLAMIHSSAWLQTGTPLRFPTGTESFFAHPVLTTAARFTDEPIDHIAAPHGFAFDGLTG</sequence>
<gene>
    <name evidence="1" type="ORF">GCM10022204_28530</name>
</gene>
<dbReference type="Gene3D" id="2.60.120.620">
    <property type="entry name" value="q2cbj1_9rhob like domain"/>
    <property type="match status" value="1"/>
</dbReference>
<dbReference type="EMBL" id="BAAAYX010000013">
    <property type="protein sequence ID" value="GAA3708705.1"/>
    <property type="molecule type" value="Genomic_DNA"/>
</dbReference>
<keyword evidence="1" id="KW-0560">Oxidoreductase</keyword>
<keyword evidence="2" id="KW-1185">Reference proteome</keyword>
<dbReference type="Proteomes" id="UP001500051">
    <property type="component" value="Unassembled WGS sequence"/>
</dbReference>
<accession>A0ABP7DT12</accession>
<evidence type="ECO:0000313" key="2">
    <source>
        <dbReference type="Proteomes" id="UP001500051"/>
    </source>
</evidence>
<comment type="caution">
    <text evidence="1">The sequence shown here is derived from an EMBL/GenBank/DDBJ whole genome shotgun (WGS) entry which is preliminary data.</text>
</comment>
<name>A0ABP7DT12_9ACTN</name>
<dbReference type="PANTHER" id="PTHR37563:SF2">
    <property type="entry name" value="PHYTANOYL-COA DIOXYGENASE FAMILY PROTEIN (AFU_ORTHOLOGUE AFUA_2G03330)"/>
    <property type="match status" value="1"/>
</dbReference>
<dbReference type="SUPFAM" id="SSF51197">
    <property type="entry name" value="Clavaminate synthase-like"/>
    <property type="match status" value="1"/>
</dbReference>
<proteinExistence type="predicted"/>
<evidence type="ECO:0000313" key="1">
    <source>
        <dbReference type="EMBL" id="GAA3708705.1"/>
    </source>
</evidence>
<dbReference type="Pfam" id="PF05721">
    <property type="entry name" value="PhyH"/>
    <property type="match status" value="1"/>
</dbReference>
<dbReference type="RefSeq" id="WP_344813054.1">
    <property type="nucleotide sequence ID" value="NZ_BAAAYX010000013.1"/>
</dbReference>
<dbReference type="GO" id="GO:0051213">
    <property type="term" value="F:dioxygenase activity"/>
    <property type="evidence" value="ECO:0007669"/>
    <property type="project" value="UniProtKB-KW"/>
</dbReference>
<protein>
    <submittedName>
        <fullName evidence="1">Phytanoyl-CoA dioxygenase family protein</fullName>
    </submittedName>
</protein>
<keyword evidence="1" id="KW-0223">Dioxygenase</keyword>
<reference evidence="2" key="1">
    <citation type="journal article" date="2019" name="Int. J. Syst. Evol. Microbiol.">
        <title>The Global Catalogue of Microorganisms (GCM) 10K type strain sequencing project: providing services to taxonomists for standard genome sequencing and annotation.</title>
        <authorList>
            <consortium name="The Broad Institute Genomics Platform"/>
            <consortium name="The Broad Institute Genome Sequencing Center for Infectious Disease"/>
            <person name="Wu L."/>
            <person name="Ma J."/>
        </authorList>
    </citation>
    <scope>NUCLEOTIDE SEQUENCE [LARGE SCALE GENOMIC DNA]</scope>
    <source>
        <strain evidence="2">JCM 16548</strain>
    </source>
</reference>
<dbReference type="InterPro" id="IPR008775">
    <property type="entry name" value="Phytyl_CoA_dOase-like"/>
</dbReference>
<organism evidence="1 2">
    <name type="scientific">Microlunatus aurantiacus</name>
    <dbReference type="NCBI Taxonomy" id="446786"/>
    <lineage>
        <taxon>Bacteria</taxon>
        <taxon>Bacillati</taxon>
        <taxon>Actinomycetota</taxon>
        <taxon>Actinomycetes</taxon>
        <taxon>Propionibacteriales</taxon>
        <taxon>Propionibacteriaceae</taxon>
        <taxon>Microlunatus</taxon>
    </lineage>
</organism>
<dbReference type="PANTHER" id="PTHR37563">
    <property type="entry name" value="PHYTANOYL-COA DIOXYGENASE FAMILY PROTEIN (AFU_ORTHOLOGUE AFUA_2G03330)"/>
    <property type="match status" value="1"/>
</dbReference>
<dbReference type="InterPro" id="IPR051961">
    <property type="entry name" value="Fungal_Metabolite_Diox"/>
</dbReference>